<dbReference type="Gene3D" id="1.10.8.60">
    <property type="match status" value="1"/>
</dbReference>
<dbReference type="InterPro" id="IPR003959">
    <property type="entry name" value="ATPase_AAA_core"/>
</dbReference>
<evidence type="ECO:0000256" key="1">
    <source>
        <dbReference type="SAM" id="MobiDB-lite"/>
    </source>
</evidence>
<sequence>MNNRPKKRVRYEEAGSDESEFDEDYCPDNESRSLQRLRCTNKVAHNNFTTTKLEILKTEPKIVNILEEPLLQKDRARLLQLYEIYKTSVPSTEHWLELRNSVNKMFDECKNNYTQHCRYTKEQHQEMQEQLDILESYDPNIDLLYKILQLDTSINNKQTIYARYKELQNMSTHDDEKGKLRHWLTWAISMPHDEIKTFPFSKTQLTNFLRKVSKTMDEELYGMQHVKEQILLFVSSKIQNPHMKRCSLGLIGSPGTGKTAISRLLAKVLDFPFEQISLGGISNPDYLKGHEYTYVGAQPGEISKCLKRMKYKNGILFLDEFDKISDNKDMCSALLHITDPIQNSEFRDKFLSEITIDLSYLWFIYSMNELPTDSALSDRIYTIEVPGYKLEDKKCIITDYLFPKALRNINTSESAIKISPKVAEYLIKENTDWENCVGVRSIEKVVNNIVNKIDFLVKHQDKKGKLKGFDVSFNTGKVIRYPVTLTCDMIKILC</sequence>
<dbReference type="AlphaFoldDB" id="A0A6C0JMZ1"/>
<dbReference type="Pfam" id="PF00004">
    <property type="entry name" value="AAA"/>
    <property type="match status" value="1"/>
</dbReference>
<dbReference type="EMBL" id="MN740672">
    <property type="protein sequence ID" value="QHU07082.1"/>
    <property type="molecule type" value="Genomic_DNA"/>
</dbReference>
<dbReference type="InterPro" id="IPR027065">
    <property type="entry name" value="Lon_Prtase"/>
</dbReference>
<organism evidence="3">
    <name type="scientific">viral metagenome</name>
    <dbReference type="NCBI Taxonomy" id="1070528"/>
    <lineage>
        <taxon>unclassified sequences</taxon>
        <taxon>metagenomes</taxon>
        <taxon>organismal metagenomes</taxon>
    </lineage>
</organism>
<reference evidence="3" key="1">
    <citation type="journal article" date="2020" name="Nature">
        <title>Giant virus diversity and host interactions through global metagenomics.</title>
        <authorList>
            <person name="Schulz F."/>
            <person name="Roux S."/>
            <person name="Paez-Espino D."/>
            <person name="Jungbluth S."/>
            <person name="Walsh D.A."/>
            <person name="Denef V.J."/>
            <person name="McMahon K.D."/>
            <person name="Konstantinidis K.T."/>
            <person name="Eloe-Fadrosh E.A."/>
            <person name="Kyrpides N.C."/>
            <person name="Woyke T."/>
        </authorList>
    </citation>
    <scope>NUCLEOTIDE SEQUENCE</scope>
    <source>
        <strain evidence="3">GVMAG-S-1038524-41</strain>
    </source>
</reference>
<dbReference type="GO" id="GO:0006515">
    <property type="term" value="P:protein quality control for misfolded or incompletely synthesized proteins"/>
    <property type="evidence" value="ECO:0007669"/>
    <property type="project" value="TreeGrafter"/>
</dbReference>
<dbReference type="GO" id="GO:0005524">
    <property type="term" value="F:ATP binding"/>
    <property type="evidence" value="ECO:0007669"/>
    <property type="project" value="InterPro"/>
</dbReference>
<dbReference type="SUPFAM" id="SSF52540">
    <property type="entry name" value="P-loop containing nucleoside triphosphate hydrolases"/>
    <property type="match status" value="1"/>
</dbReference>
<proteinExistence type="predicted"/>
<dbReference type="GO" id="GO:0004252">
    <property type="term" value="F:serine-type endopeptidase activity"/>
    <property type="evidence" value="ECO:0007669"/>
    <property type="project" value="InterPro"/>
</dbReference>
<dbReference type="PANTHER" id="PTHR43718:SF2">
    <property type="entry name" value="LON PROTEASE HOMOLOG, MITOCHONDRIAL"/>
    <property type="match status" value="1"/>
</dbReference>
<feature type="region of interest" description="Disordered" evidence="1">
    <location>
        <begin position="1"/>
        <end position="25"/>
    </location>
</feature>
<dbReference type="PANTHER" id="PTHR43718">
    <property type="entry name" value="LON PROTEASE"/>
    <property type="match status" value="1"/>
</dbReference>
<evidence type="ECO:0000259" key="2">
    <source>
        <dbReference type="Pfam" id="PF00004"/>
    </source>
</evidence>
<name>A0A6C0JMZ1_9ZZZZ</name>
<accession>A0A6C0JMZ1</accession>
<dbReference type="GO" id="GO:0016887">
    <property type="term" value="F:ATP hydrolysis activity"/>
    <property type="evidence" value="ECO:0007669"/>
    <property type="project" value="InterPro"/>
</dbReference>
<feature type="domain" description="ATPase AAA-type core" evidence="2">
    <location>
        <begin position="250"/>
        <end position="344"/>
    </location>
</feature>
<evidence type="ECO:0000313" key="3">
    <source>
        <dbReference type="EMBL" id="QHU07082.1"/>
    </source>
</evidence>
<protein>
    <recommendedName>
        <fullName evidence="2">ATPase AAA-type core domain-containing protein</fullName>
    </recommendedName>
</protein>
<dbReference type="Gene3D" id="3.40.50.300">
    <property type="entry name" value="P-loop containing nucleotide triphosphate hydrolases"/>
    <property type="match status" value="1"/>
</dbReference>
<dbReference type="GO" id="GO:0004176">
    <property type="term" value="F:ATP-dependent peptidase activity"/>
    <property type="evidence" value="ECO:0007669"/>
    <property type="project" value="InterPro"/>
</dbReference>
<dbReference type="InterPro" id="IPR027417">
    <property type="entry name" value="P-loop_NTPase"/>
</dbReference>
<feature type="compositionally biased region" description="Acidic residues" evidence="1">
    <location>
        <begin position="14"/>
        <end position="25"/>
    </location>
</feature>